<proteinExistence type="predicted"/>
<evidence type="ECO:0000313" key="2">
    <source>
        <dbReference type="EMBL" id="KQL50383.1"/>
    </source>
</evidence>
<evidence type="ECO:0000256" key="1">
    <source>
        <dbReference type="SAM" id="SignalP"/>
    </source>
</evidence>
<keyword evidence="1" id="KW-0732">Signal</keyword>
<feature type="chain" id="PRO_5039428987" description="Lipoprotein" evidence="1">
    <location>
        <begin position="22"/>
        <end position="134"/>
    </location>
</feature>
<gene>
    <name evidence="2" type="ORF">AN964_22205</name>
</gene>
<dbReference type="OrthoDB" id="8778044at2"/>
<reference evidence="2 3" key="1">
    <citation type="submission" date="2015-09" db="EMBL/GenBank/DDBJ databases">
        <title>Genome sequencing project for genomic taxonomy and phylogenomics of Bacillus-like bacteria.</title>
        <authorList>
            <person name="Liu B."/>
            <person name="Wang J."/>
            <person name="Zhu Y."/>
            <person name="Liu G."/>
            <person name="Chen Q."/>
            <person name="Chen Z."/>
            <person name="Lan J."/>
            <person name="Che J."/>
            <person name="Ge C."/>
            <person name="Shi H."/>
            <person name="Pan Z."/>
            <person name="Liu X."/>
        </authorList>
    </citation>
    <scope>NUCLEOTIDE SEQUENCE [LARGE SCALE GENOMIC DNA]</scope>
    <source>
        <strain evidence="2 3">LMG 18435</strain>
    </source>
</reference>
<dbReference type="RefSeq" id="WP_055741986.1">
    <property type="nucleotide sequence ID" value="NZ_JAAIWL010000024.1"/>
</dbReference>
<sequence>MKKFIFLICFSLIFLASCSQVVGMHNKGLEKSINSTLEKENVTELNFISLTEFDWDKAYLITPYSDQQTINKQLGVKFKDPANMNYRDDIYLFVFLNKNKVVQYVEIPTKYGQLMLGSKDGFTPSNAIIKIQKK</sequence>
<evidence type="ECO:0008006" key="4">
    <source>
        <dbReference type="Google" id="ProtNLM"/>
    </source>
</evidence>
<accession>A0A0Q3WRG5</accession>
<organism evidence="2 3">
    <name type="scientific">Heyndrickxia shackletonii</name>
    <dbReference type="NCBI Taxonomy" id="157838"/>
    <lineage>
        <taxon>Bacteria</taxon>
        <taxon>Bacillati</taxon>
        <taxon>Bacillota</taxon>
        <taxon>Bacilli</taxon>
        <taxon>Bacillales</taxon>
        <taxon>Bacillaceae</taxon>
        <taxon>Heyndrickxia</taxon>
    </lineage>
</organism>
<dbReference type="AlphaFoldDB" id="A0A0Q3WRG5"/>
<name>A0A0Q3WRG5_9BACI</name>
<evidence type="ECO:0000313" key="3">
    <source>
        <dbReference type="Proteomes" id="UP000051888"/>
    </source>
</evidence>
<dbReference type="PROSITE" id="PS51257">
    <property type="entry name" value="PROKAR_LIPOPROTEIN"/>
    <property type="match status" value="1"/>
</dbReference>
<dbReference type="PATRIC" id="fig|157838.3.peg.4865"/>
<keyword evidence="3" id="KW-1185">Reference proteome</keyword>
<protein>
    <recommendedName>
        <fullName evidence="4">Lipoprotein</fullName>
    </recommendedName>
</protein>
<feature type="signal peptide" evidence="1">
    <location>
        <begin position="1"/>
        <end position="21"/>
    </location>
</feature>
<dbReference type="Proteomes" id="UP000051888">
    <property type="component" value="Unassembled WGS sequence"/>
</dbReference>
<dbReference type="EMBL" id="LJJC01000015">
    <property type="protein sequence ID" value="KQL50383.1"/>
    <property type="molecule type" value="Genomic_DNA"/>
</dbReference>
<comment type="caution">
    <text evidence="2">The sequence shown here is derived from an EMBL/GenBank/DDBJ whole genome shotgun (WGS) entry which is preliminary data.</text>
</comment>